<keyword evidence="2 5" id="KW-0690">Ribosome biogenesis</keyword>
<dbReference type="InterPro" id="IPR009000">
    <property type="entry name" value="Transl_B-barrel_sf"/>
</dbReference>
<comment type="similarity">
    <text evidence="5">Belongs to the RimM family.</text>
</comment>
<feature type="domain" description="RimM N-terminal" evidence="6">
    <location>
        <begin position="7"/>
        <end position="88"/>
    </location>
</feature>
<feature type="domain" description="Ribosome maturation factor RimM PRC barrel" evidence="7">
    <location>
        <begin position="100"/>
        <end position="165"/>
    </location>
</feature>
<dbReference type="SUPFAM" id="SSF50447">
    <property type="entry name" value="Translation proteins"/>
    <property type="match status" value="1"/>
</dbReference>
<dbReference type="InterPro" id="IPR036976">
    <property type="entry name" value="RimM_N_sf"/>
</dbReference>
<evidence type="ECO:0000256" key="5">
    <source>
        <dbReference type="HAMAP-Rule" id="MF_00014"/>
    </source>
</evidence>
<dbReference type="GO" id="GO:0006364">
    <property type="term" value="P:rRNA processing"/>
    <property type="evidence" value="ECO:0007669"/>
    <property type="project" value="UniProtKB-UniRule"/>
</dbReference>
<evidence type="ECO:0000256" key="4">
    <source>
        <dbReference type="ARBA" id="ARBA00023186"/>
    </source>
</evidence>
<accession>A0A366IEH2</accession>
<comment type="caution">
    <text evidence="8">The sequence shown here is derived from an EMBL/GenBank/DDBJ whole genome shotgun (WGS) entry which is preliminary data.</text>
</comment>
<reference evidence="8 9" key="1">
    <citation type="submission" date="2018-06" db="EMBL/GenBank/DDBJ databases">
        <title>Genomic Encyclopedia of Type Strains, Phase IV (KMG-IV): sequencing the most valuable type-strain genomes for metagenomic binning, comparative biology and taxonomic classification.</title>
        <authorList>
            <person name="Goeker M."/>
        </authorList>
    </citation>
    <scope>NUCLEOTIDE SEQUENCE [LARGE SCALE GENOMIC DNA]</scope>
    <source>
        <strain evidence="8 9">DSM 22112</strain>
    </source>
</reference>
<dbReference type="PANTHER" id="PTHR33692:SF1">
    <property type="entry name" value="RIBOSOME MATURATION FACTOR RIMM"/>
    <property type="match status" value="1"/>
</dbReference>
<name>A0A366IEH2_9FIRM</name>
<comment type="function">
    <text evidence="5">An accessory protein needed during the final step in the assembly of 30S ribosomal subunit, possibly for assembly of the head region. Essential for efficient processing of 16S rRNA. May be needed both before and after RbfA during the maturation of 16S rRNA. It has affinity for free ribosomal 30S subunits but not for 70S ribosomes.</text>
</comment>
<dbReference type="InterPro" id="IPR002676">
    <property type="entry name" value="RimM_N"/>
</dbReference>
<keyword evidence="3 5" id="KW-0698">rRNA processing</keyword>
<evidence type="ECO:0000256" key="1">
    <source>
        <dbReference type="ARBA" id="ARBA00022490"/>
    </source>
</evidence>
<dbReference type="Pfam" id="PF24986">
    <property type="entry name" value="PRC_RimM"/>
    <property type="match status" value="1"/>
</dbReference>
<dbReference type="HAMAP" id="MF_00014">
    <property type="entry name" value="Ribosome_mat_RimM"/>
    <property type="match status" value="1"/>
</dbReference>
<dbReference type="PANTHER" id="PTHR33692">
    <property type="entry name" value="RIBOSOME MATURATION FACTOR RIMM"/>
    <property type="match status" value="1"/>
</dbReference>
<dbReference type="InterPro" id="IPR056792">
    <property type="entry name" value="PRC_RimM"/>
</dbReference>
<dbReference type="Proteomes" id="UP000253490">
    <property type="component" value="Unassembled WGS sequence"/>
</dbReference>
<dbReference type="AlphaFoldDB" id="A0A366IEH2"/>
<protein>
    <recommendedName>
        <fullName evidence="5">Ribosome maturation factor RimM</fullName>
    </recommendedName>
</protein>
<dbReference type="RefSeq" id="WP_113919704.1">
    <property type="nucleotide sequence ID" value="NZ_QNRX01000003.1"/>
</dbReference>
<keyword evidence="1 5" id="KW-0963">Cytoplasm</keyword>
<evidence type="ECO:0000259" key="7">
    <source>
        <dbReference type="Pfam" id="PF24986"/>
    </source>
</evidence>
<dbReference type="InterPro" id="IPR011961">
    <property type="entry name" value="RimM"/>
</dbReference>
<dbReference type="Gene3D" id="2.30.30.240">
    <property type="entry name" value="PRC-barrel domain"/>
    <property type="match status" value="1"/>
</dbReference>
<dbReference type="InterPro" id="IPR011033">
    <property type="entry name" value="PRC_barrel-like_sf"/>
</dbReference>
<dbReference type="OrthoDB" id="9810331at2"/>
<keyword evidence="4 5" id="KW-0143">Chaperone</keyword>
<dbReference type="EMBL" id="QNRX01000003">
    <property type="protein sequence ID" value="RBP68269.1"/>
    <property type="molecule type" value="Genomic_DNA"/>
</dbReference>
<comment type="subunit">
    <text evidence="5">Binds ribosomal protein uS19.</text>
</comment>
<evidence type="ECO:0000259" key="6">
    <source>
        <dbReference type="Pfam" id="PF01782"/>
    </source>
</evidence>
<dbReference type="GO" id="GO:0005840">
    <property type="term" value="C:ribosome"/>
    <property type="evidence" value="ECO:0007669"/>
    <property type="project" value="InterPro"/>
</dbReference>
<dbReference type="GO" id="GO:0043022">
    <property type="term" value="F:ribosome binding"/>
    <property type="evidence" value="ECO:0007669"/>
    <property type="project" value="InterPro"/>
</dbReference>
<dbReference type="NCBIfam" id="TIGR02273">
    <property type="entry name" value="16S_RimM"/>
    <property type="match status" value="1"/>
</dbReference>
<organism evidence="8 9">
    <name type="scientific">Alkalibaculum bacchi</name>
    <dbReference type="NCBI Taxonomy" id="645887"/>
    <lineage>
        <taxon>Bacteria</taxon>
        <taxon>Bacillati</taxon>
        <taxon>Bacillota</taxon>
        <taxon>Clostridia</taxon>
        <taxon>Eubacteriales</taxon>
        <taxon>Eubacteriaceae</taxon>
        <taxon>Alkalibaculum</taxon>
    </lineage>
</organism>
<evidence type="ECO:0000256" key="2">
    <source>
        <dbReference type="ARBA" id="ARBA00022517"/>
    </source>
</evidence>
<comment type="subcellular location">
    <subcellularLocation>
        <location evidence="5">Cytoplasm</location>
    </subcellularLocation>
</comment>
<dbReference type="SUPFAM" id="SSF50346">
    <property type="entry name" value="PRC-barrel domain"/>
    <property type="match status" value="1"/>
</dbReference>
<comment type="domain">
    <text evidence="5">The PRC barrel domain binds ribosomal protein uS19.</text>
</comment>
<sequence length="168" mass="19207">MNEKLIVGKIGAPHGIKGEIKVFPLTDDPSRFEALRKVYVKSKEDYEEFEISSVKYNGPHLILKLEEINDRNDADRLKNKYLEISREDGISLEEDEYYIVDLIGLEVYEDGVKLGVLKDVISTGGTDLYEIQTEEKIMLVPAVSQYILKIDMDNRRIEASIPEGLKEL</sequence>
<evidence type="ECO:0000313" key="9">
    <source>
        <dbReference type="Proteomes" id="UP000253490"/>
    </source>
</evidence>
<dbReference type="GO" id="GO:0042274">
    <property type="term" value="P:ribosomal small subunit biogenesis"/>
    <property type="evidence" value="ECO:0007669"/>
    <property type="project" value="UniProtKB-UniRule"/>
</dbReference>
<evidence type="ECO:0000256" key="3">
    <source>
        <dbReference type="ARBA" id="ARBA00022552"/>
    </source>
</evidence>
<gene>
    <name evidence="5" type="primary">rimM</name>
    <name evidence="8" type="ORF">DES36_10330</name>
</gene>
<dbReference type="Pfam" id="PF01782">
    <property type="entry name" value="RimM"/>
    <property type="match status" value="1"/>
</dbReference>
<evidence type="ECO:0000313" key="8">
    <source>
        <dbReference type="EMBL" id="RBP68269.1"/>
    </source>
</evidence>
<keyword evidence="9" id="KW-1185">Reference proteome</keyword>
<proteinExistence type="inferred from homology"/>
<dbReference type="Gene3D" id="2.40.30.60">
    <property type="entry name" value="RimM"/>
    <property type="match status" value="1"/>
</dbReference>
<dbReference type="GO" id="GO:0005737">
    <property type="term" value="C:cytoplasm"/>
    <property type="evidence" value="ECO:0007669"/>
    <property type="project" value="UniProtKB-SubCell"/>
</dbReference>